<reference evidence="7" key="1">
    <citation type="journal article" date="2019" name="Int. J. Syst. Evol. Microbiol.">
        <title>The Global Catalogue of Microorganisms (GCM) 10K type strain sequencing project: providing services to taxonomists for standard genome sequencing and annotation.</title>
        <authorList>
            <consortium name="The Broad Institute Genomics Platform"/>
            <consortium name="The Broad Institute Genome Sequencing Center for Infectious Disease"/>
            <person name="Wu L."/>
            <person name="Ma J."/>
        </authorList>
    </citation>
    <scope>NUCLEOTIDE SEQUENCE [LARGE SCALE GENOMIC DNA]</scope>
    <source>
        <strain evidence="7">CGMCC 1.12286</strain>
    </source>
</reference>
<evidence type="ECO:0000256" key="4">
    <source>
        <dbReference type="ARBA" id="ARBA00022898"/>
    </source>
</evidence>
<feature type="domain" description="Aminotransferase class I/classII large" evidence="5">
    <location>
        <begin position="92"/>
        <end position="388"/>
    </location>
</feature>
<dbReference type="Gene3D" id="3.90.1150.10">
    <property type="entry name" value="Aspartate Aminotransferase, domain 1"/>
    <property type="match status" value="1"/>
</dbReference>
<comment type="cofactor">
    <cofactor evidence="1">
        <name>pyridoxal 5'-phosphate</name>
        <dbReference type="ChEBI" id="CHEBI:597326"/>
    </cofactor>
</comment>
<accession>A0ABW4JKA3</accession>
<organism evidence="6 7">
    <name type="scientific">Alicyclobacillus fodiniaquatilis</name>
    <dbReference type="NCBI Taxonomy" id="1661150"/>
    <lineage>
        <taxon>Bacteria</taxon>
        <taxon>Bacillati</taxon>
        <taxon>Bacillota</taxon>
        <taxon>Bacilli</taxon>
        <taxon>Bacillales</taxon>
        <taxon>Alicyclobacillaceae</taxon>
        <taxon>Alicyclobacillus</taxon>
    </lineage>
</organism>
<evidence type="ECO:0000256" key="3">
    <source>
        <dbReference type="ARBA" id="ARBA00022679"/>
    </source>
</evidence>
<keyword evidence="3" id="KW-0808">Transferase</keyword>
<sequence length="402" mass="45059">MNYDVFYPPSIKSALENDPPGAWIPDVPQGCIRLSAGYPAAELVPTLQLGASIEALLAEEKDLPLQYIGSHRAVMLRDWIRRRLMARNMPVAETELLVTAGGIQAIDLIARVLLDATATVAVEAPTYMEALEIFQNYTRNIITIPVDERGMCTVQLEQMLQQRAENGLPLPRLVYTIPSFQNPTGSNLPLERRRHLLELAETFDFLILEDDAYGELSFASDPATLKSLDGHGRVLYVGSMSKVLGPGLRIGWTVAPAELIQAINWFKKDLDHAFVEASISTLLTRLDWNQHLTSLRNAYRRRRDVMLQALDQHMPETVTWHVPDGGYFIWLQLVGVDTGALLNEALQAGVSYVPGQYFFVKKEQGRTFLRLSFSSVGEQDMVEGVRRLADLVRTRTLEKKGV</sequence>
<name>A0ABW4JKA3_9BACL</name>
<protein>
    <submittedName>
        <fullName evidence="6">PLP-dependent aminotransferase family protein</fullName>
    </submittedName>
</protein>
<keyword evidence="7" id="KW-1185">Reference proteome</keyword>
<evidence type="ECO:0000313" key="7">
    <source>
        <dbReference type="Proteomes" id="UP001597079"/>
    </source>
</evidence>
<dbReference type="PANTHER" id="PTHR42790">
    <property type="entry name" value="AMINOTRANSFERASE"/>
    <property type="match status" value="1"/>
</dbReference>
<dbReference type="RefSeq" id="WP_377944109.1">
    <property type="nucleotide sequence ID" value="NZ_JBHUCX010000044.1"/>
</dbReference>
<dbReference type="Gene3D" id="3.40.640.10">
    <property type="entry name" value="Type I PLP-dependent aspartate aminotransferase-like (Major domain)"/>
    <property type="match status" value="1"/>
</dbReference>
<keyword evidence="2 6" id="KW-0032">Aminotransferase</keyword>
<dbReference type="InterPro" id="IPR050859">
    <property type="entry name" value="Class-I_PLP-dep_aminotransf"/>
</dbReference>
<comment type="caution">
    <text evidence="6">The sequence shown here is derived from an EMBL/GenBank/DDBJ whole genome shotgun (WGS) entry which is preliminary data.</text>
</comment>
<dbReference type="PANTHER" id="PTHR42790:SF19">
    <property type="entry name" value="KYNURENINE_ALPHA-AMINOADIPATE AMINOTRANSFERASE, MITOCHONDRIAL"/>
    <property type="match status" value="1"/>
</dbReference>
<dbReference type="InterPro" id="IPR004839">
    <property type="entry name" value="Aminotransferase_I/II_large"/>
</dbReference>
<dbReference type="CDD" id="cd00609">
    <property type="entry name" value="AAT_like"/>
    <property type="match status" value="1"/>
</dbReference>
<dbReference type="InterPro" id="IPR015422">
    <property type="entry name" value="PyrdxlP-dep_Trfase_small"/>
</dbReference>
<dbReference type="EMBL" id="JBHUCX010000044">
    <property type="protein sequence ID" value="MFD1676221.1"/>
    <property type="molecule type" value="Genomic_DNA"/>
</dbReference>
<evidence type="ECO:0000256" key="1">
    <source>
        <dbReference type="ARBA" id="ARBA00001933"/>
    </source>
</evidence>
<evidence type="ECO:0000256" key="2">
    <source>
        <dbReference type="ARBA" id="ARBA00022576"/>
    </source>
</evidence>
<dbReference type="InterPro" id="IPR015421">
    <property type="entry name" value="PyrdxlP-dep_Trfase_major"/>
</dbReference>
<evidence type="ECO:0000313" key="6">
    <source>
        <dbReference type="EMBL" id="MFD1676221.1"/>
    </source>
</evidence>
<dbReference type="Pfam" id="PF00155">
    <property type="entry name" value="Aminotran_1_2"/>
    <property type="match status" value="1"/>
</dbReference>
<dbReference type="InterPro" id="IPR015424">
    <property type="entry name" value="PyrdxlP-dep_Trfase"/>
</dbReference>
<proteinExistence type="predicted"/>
<gene>
    <name evidence="6" type="ORF">ACFSB2_16070</name>
</gene>
<keyword evidence="4" id="KW-0663">Pyridoxal phosphate</keyword>
<evidence type="ECO:0000259" key="5">
    <source>
        <dbReference type="Pfam" id="PF00155"/>
    </source>
</evidence>
<dbReference type="GO" id="GO:0008483">
    <property type="term" value="F:transaminase activity"/>
    <property type="evidence" value="ECO:0007669"/>
    <property type="project" value="UniProtKB-KW"/>
</dbReference>
<dbReference type="Proteomes" id="UP001597079">
    <property type="component" value="Unassembled WGS sequence"/>
</dbReference>
<dbReference type="SUPFAM" id="SSF53383">
    <property type="entry name" value="PLP-dependent transferases"/>
    <property type="match status" value="1"/>
</dbReference>